<dbReference type="PROSITE" id="PS50222">
    <property type="entry name" value="EF_HAND_2"/>
    <property type="match status" value="1"/>
</dbReference>
<evidence type="ECO:0000313" key="9">
    <source>
        <dbReference type="EMBL" id="GEU68268.1"/>
    </source>
</evidence>
<dbReference type="InterPro" id="IPR011992">
    <property type="entry name" value="EF-hand-dom_pair"/>
</dbReference>
<evidence type="ECO:0000256" key="7">
    <source>
        <dbReference type="ARBA" id="ARBA00022840"/>
    </source>
</evidence>
<evidence type="ECO:0000256" key="5">
    <source>
        <dbReference type="ARBA" id="ARBA00022777"/>
    </source>
</evidence>
<dbReference type="SUPFAM" id="SSF47473">
    <property type="entry name" value="EF-hand"/>
    <property type="match status" value="1"/>
</dbReference>
<dbReference type="Pfam" id="PF00036">
    <property type="entry name" value="EF-hand_1"/>
    <property type="match status" value="1"/>
</dbReference>
<dbReference type="EMBL" id="BKCJ010005717">
    <property type="protein sequence ID" value="GEU68268.1"/>
    <property type="molecule type" value="Genomic_DNA"/>
</dbReference>
<gene>
    <name evidence="9" type="ORF">Tci_040246</name>
</gene>
<dbReference type="PANTHER" id="PTHR24349">
    <property type="entry name" value="SERINE/THREONINE-PROTEIN KINASE"/>
    <property type="match status" value="1"/>
</dbReference>
<name>A0A6L2M2M3_TANCI</name>
<feature type="domain" description="EF-hand" evidence="8">
    <location>
        <begin position="55"/>
        <end position="90"/>
    </location>
</feature>
<dbReference type="GO" id="GO:0004674">
    <property type="term" value="F:protein serine/threonine kinase activity"/>
    <property type="evidence" value="ECO:0007669"/>
    <property type="project" value="UniProtKB-KW"/>
</dbReference>
<dbReference type="PROSITE" id="PS00018">
    <property type="entry name" value="EF_HAND_1"/>
    <property type="match status" value="1"/>
</dbReference>
<dbReference type="InterPro" id="IPR018247">
    <property type="entry name" value="EF_Hand_1_Ca_BS"/>
</dbReference>
<dbReference type="SMART" id="SM00054">
    <property type="entry name" value="EFh"/>
    <property type="match status" value="2"/>
</dbReference>
<keyword evidence="7" id="KW-0067">ATP-binding</keyword>
<dbReference type="Gene3D" id="1.10.238.10">
    <property type="entry name" value="EF-hand"/>
    <property type="match status" value="2"/>
</dbReference>
<keyword evidence="5 9" id="KW-0418">Kinase</keyword>
<comment type="similarity">
    <text evidence="1">Belongs to the protein kinase superfamily. CAMK Ser/Thr protein kinase family. CaMK subfamily.</text>
</comment>
<evidence type="ECO:0000256" key="6">
    <source>
        <dbReference type="ARBA" id="ARBA00022837"/>
    </source>
</evidence>
<keyword evidence="2" id="KW-0723">Serine/threonine-protein kinase</keyword>
<dbReference type="AlphaFoldDB" id="A0A6L2M2M3"/>
<dbReference type="GO" id="GO:0005524">
    <property type="term" value="F:ATP binding"/>
    <property type="evidence" value="ECO:0007669"/>
    <property type="project" value="UniProtKB-KW"/>
</dbReference>
<protein>
    <submittedName>
        <fullName evidence="9">Calcium-dependent protein kinase 11-like</fullName>
    </submittedName>
</protein>
<reference evidence="9" key="1">
    <citation type="journal article" date="2019" name="Sci. Rep.">
        <title>Draft genome of Tanacetum cinerariifolium, the natural source of mosquito coil.</title>
        <authorList>
            <person name="Yamashiro T."/>
            <person name="Shiraishi A."/>
            <person name="Satake H."/>
            <person name="Nakayama K."/>
        </authorList>
    </citation>
    <scope>NUCLEOTIDE SEQUENCE</scope>
</reference>
<keyword evidence="4" id="KW-0547">Nucleotide-binding</keyword>
<evidence type="ECO:0000256" key="2">
    <source>
        <dbReference type="ARBA" id="ARBA00022527"/>
    </source>
</evidence>
<keyword evidence="3" id="KW-0808">Transferase</keyword>
<evidence type="ECO:0000259" key="8">
    <source>
        <dbReference type="PROSITE" id="PS50222"/>
    </source>
</evidence>
<organism evidence="9">
    <name type="scientific">Tanacetum cinerariifolium</name>
    <name type="common">Dalmatian daisy</name>
    <name type="synonym">Chrysanthemum cinerariifolium</name>
    <dbReference type="NCBI Taxonomy" id="118510"/>
    <lineage>
        <taxon>Eukaryota</taxon>
        <taxon>Viridiplantae</taxon>
        <taxon>Streptophyta</taxon>
        <taxon>Embryophyta</taxon>
        <taxon>Tracheophyta</taxon>
        <taxon>Spermatophyta</taxon>
        <taxon>Magnoliopsida</taxon>
        <taxon>eudicotyledons</taxon>
        <taxon>Gunneridae</taxon>
        <taxon>Pentapetalae</taxon>
        <taxon>asterids</taxon>
        <taxon>campanulids</taxon>
        <taxon>Asterales</taxon>
        <taxon>Asteraceae</taxon>
        <taxon>Asteroideae</taxon>
        <taxon>Anthemideae</taxon>
        <taxon>Anthemidinae</taxon>
        <taxon>Tanacetum</taxon>
    </lineage>
</organism>
<evidence type="ECO:0000256" key="1">
    <source>
        <dbReference type="ARBA" id="ARBA00005354"/>
    </source>
</evidence>
<accession>A0A6L2M2M3</accession>
<sequence length="186" mass="21351">MLDRRPQQRIKAHEALFAPDKPLDSAVISRLKHFSALNKLKKMALRVIAERFSKEEIGGLKQMFKTIDADNSGTITFEELKQGLQRADTDCSGTIEYDGSEYITKEELQQAWKDFGLQDAQLEDMIKEVNDGRIDYAEFAAMIRKGDEEVKSRTMKWSLNFDLAEVIGIDNNKDNSIDNLRKIMMK</sequence>
<keyword evidence="6" id="KW-0106">Calcium</keyword>
<dbReference type="InterPro" id="IPR002048">
    <property type="entry name" value="EF_hand_dom"/>
</dbReference>
<dbReference type="InterPro" id="IPR050205">
    <property type="entry name" value="CDPK_Ser/Thr_kinases"/>
</dbReference>
<proteinExistence type="inferred from homology"/>
<evidence type="ECO:0000256" key="3">
    <source>
        <dbReference type="ARBA" id="ARBA00022679"/>
    </source>
</evidence>
<comment type="caution">
    <text evidence="9">The sequence shown here is derived from an EMBL/GenBank/DDBJ whole genome shotgun (WGS) entry which is preliminary data.</text>
</comment>
<evidence type="ECO:0000256" key="4">
    <source>
        <dbReference type="ARBA" id="ARBA00022741"/>
    </source>
</evidence>
<dbReference type="GO" id="GO:0005509">
    <property type="term" value="F:calcium ion binding"/>
    <property type="evidence" value="ECO:0007669"/>
    <property type="project" value="InterPro"/>
</dbReference>
<dbReference type="CDD" id="cd00051">
    <property type="entry name" value="EFh"/>
    <property type="match status" value="1"/>
</dbReference>